<organism evidence="1">
    <name type="scientific">marine sediment metagenome</name>
    <dbReference type="NCBI Taxonomy" id="412755"/>
    <lineage>
        <taxon>unclassified sequences</taxon>
        <taxon>metagenomes</taxon>
        <taxon>ecological metagenomes</taxon>
    </lineage>
</organism>
<evidence type="ECO:0000313" key="1">
    <source>
        <dbReference type="EMBL" id="KKL66944.1"/>
    </source>
</evidence>
<dbReference type="EMBL" id="LAZR01027040">
    <property type="protein sequence ID" value="KKL66944.1"/>
    <property type="molecule type" value="Genomic_DNA"/>
</dbReference>
<gene>
    <name evidence="1" type="ORF">LCGC14_2139930</name>
</gene>
<dbReference type="AlphaFoldDB" id="A0A0F9DYY9"/>
<comment type="caution">
    <text evidence="1">The sequence shown here is derived from an EMBL/GenBank/DDBJ whole genome shotgun (WGS) entry which is preliminary data.</text>
</comment>
<reference evidence="1" key="1">
    <citation type="journal article" date="2015" name="Nature">
        <title>Complex archaea that bridge the gap between prokaryotes and eukaryotes.</title>
        <authorList>
            <person name="Spang A."/>
            <person name="Saw J.H."/>
            <person name="Jorgensen S.L."/>
            <person name="Zaremba-Niedzwiedzka K."/>
            <person name="Martijn J."/>
            <person name="Lind A.E."/>
            <person name="van Eijk R."/>
            <person name="Schleper C."/>
            <person name="Guy L."/>
            <person name="Ettema T.J."/>
        </authorList>
    </citation>
    <scope>NUCLEOTIDE SEQUENCE</scope>
</reference>
<sequence length="153" mass="16975">MVARRVRFRVGRQRLTSGVDTSTAGYTRQIRSQMKSIEQSYTRFLGTVEATTEVAVRTALQPVFDRSQELVPVDTGKLKASGYLETRVSRGRVVGEVGYGRGGNPHWAPRVHEDLDVFHEPPTQAKYLEQAANEHAAGMLDVAGTVYRQTLGL</sequence>
<protein>
    <recommendedName>
        <fullName evidence="2">HK97 gp10 family phage protein</fullName>
    </recommendedName>
</protein>
<evidence type="ECO:0008006" key="2">
    <source>
        <dbReference type="Google" id="ProtNLM"/>
    </source>
</evidence>
<accession>A0A0F9DYY9</accession>
<proteinExistence type="predicted"/>
<name>A0A0F9DYY9_9ZZZZ</name>